<reference evidence="2 3" key="1">
    <citation type="submission" date="2019-02" db="EMBL/GenBank/DDBJ databases">
        <title>Complete Genome Sequence and Methylome Analysis of free living Spirochaetas.</title>
        <authorList>
            <person name="Fomenkov A."/>
            <person name="Dubinina G."/>
            <person name="Leshcheva N."/>
            <person name="Mikheeva N."/>
            <person name="Grabovich M."/>
            <person name="Vincze T."/>
            <person name="Roberts R.J."/>
        </authorList>
    </citation>
    <scope>NUCLEOTIDE SEQUENCE [LARGE SCALE GENOMIC DNA]</scope>
    <source>
        <strain evidence="2 3">K2</strain>
    </source>
</reference>
<feature type="transmembrane region" description="Helical" evidence="1">
    <location>
        <begin position="160"/>
        <end position="182"/>
    </location>
</feature>
<gene>
    <name evidence="2" type="ORF">EXM22_01080</name>
</gene>
<keyword evidence="3" id="KW-1185">Reference proteome</keyword>
<dbReference type="Gene3D" id="1.10.1760.20">
    <property type="match status" value="1"/>
</dbReference>
<keyword evidence="1" id="KW-0812">Transmembrane</keyword>
<dbReference type="Proteomes" id="UP000324209">
    <property type="component" value="Chromosome"/>
</dbReference>
<feature type="transmembrane region" description="Helical" evidence="1">
    <location>
        <begin position="111"/>
        <end position="133"/>
    </location>
</feature>
<feature type="transmembrane region" description="Helical" evidence="1">
    <location>
        <begin position="45"/>
        <end position="69"/>
    </location>
</feature>
<feature type="transmembrane region" description="Helical" evidence="1">
    <location>
        <begin position="81"/>
        <end position="99"/>
    </location>
</feature>
<dbReference type="AlphaFoldDB" id="A0A5C1QHR6"/>
<name>A0A5C1QHR6_9SPIO</name>
<keyword evidence="1" id="KW-0472">Membrane</keyword>
<organism evidence="2 3">
    <name type="scientific">Oceanispirochaeta crateris</name>
    <dbReference type="NCBI Taxonomy" id="2518645"/>
    <lineage>
        <taxon>Bacteria</taxon>
        <taxon>Pseudomonadati</taxon>
        <taxon>Spirochaetota</taxon>
        <taxon>Spirochaetia</taxon>
        <taxon>Spirochaetales</taxon>
        <taxon>Spirochaetaceae</taxon>
        <taxon>Oceanispirochaeta</taxon>
    </lineage>
</organism>
<evidence type="ECO:0000313" key="3">
    <source>
        <dbReference type="Proteomes" id="UP000324209"/>
    </source>
</evidence>
<accession>A0A5C1QHR6</accession>
<evidence type="ECO:0000313" key="2">
    <source>
        <dbReference type="EMBL" id="QEN06649.1"/>
    </source>
</evidence>
<feature type="transmembrane region" description="Helical" evidence="1">
    <location>
        <begin position="12"/>
        <end position="33"/>
    </location>
</feature>
<evidence type="ECO:0008006" key="4">
    <source>
        <dbReference type="Google" id="ProtNLM"/>
    </source>
</evidence>
<protein>
    <recommendedName>
        <fullName evidence="4">ECF transporter S component</fullName>
    </recommendedName>
</protein>
<dbReference type="RefSeq" id="WP_149484732.1">
    <property type="nucleotide sequence ID" value="NZ_CP036150.1"/>
</dbReference>
<dbReference type="OrthoDB" id="9766854at2"/>
<evidence type="ECO:0000256" key="1">
    <source>
        <dbReference type="SAM" id="Phobius"/>
    </source>
</evidence>
<sequence>MVINSNLPIKKPLPVTTTVIVVAVGMNGLLFMMNDALSLPLFFDSFFTIMISAFFGLVPGIITGLLSNLFYEVLMGFPGNFYPFALVNMFTAIATAVMVRKGFLNTPIGVIWIIFVLTLGNSILGAVIVTFLFEGFTNLVADDIVKAIIHTGNSIFTSALFTRILINFTDKGIAVLLTYFLYRHFSKMDRTSSTP</sequence>
<keyword evidence="1" id="KW-1133">Transmembrane helix</keyword>
<proteinExistence type="predicted"/>
<dbReference type="EMBL" id="CP036150">
    <property type="protein sequence ID" value="QEN06649.1"/>
    <property type="molecule type" value="Genomic_DNA"/>
</dbReference>
<dbReference type="KEGG" id="ock:EXM22_01080"/>